<evidence type="ECO:0000313" key="2">
    <source>
        <dbReference type="EMBL" id="PIC49286.1"/>
    </source>
</evidence>
<dbReference type="InterPro" id="IPR052664">
    <property type="entry name" value="BTB-MATH_domain_protein"/>
</dbReference>
<comment type="caution">
    <text evidence="2">The sequence shown here is derived from an EMBL/GenBank/DDBJ whole genome shotgun (WGS) entry which is preliminary data.</text>
</comment>
<dbReference type="PANTHER" id="PTHR22743:SF165">
    <property type="entry name" value="BTB AND MATH DOMAIN CONTAINING-RELATED"/>
    <property type="match status" value="1"/>
</dbReference>
<dbReference type="SMART" id="SM00225">
    <property type="entry name" value="BTB"/>
    <property type="match status" value="1"/>
</dbReference>
<dbReference type="InterPro" id="IPR002083">
    <property type="entry name" value="MATH/TRAF_dom"/>
</dbReference>
<dbReference type="CDD" id="cd00121">
    <property type="entry name" value="MATH"/>
    <property type="match status" value="1"/>
</dbReference>
<protein>
    <recommendedName>
        <fullName evidence="1">BTB domain-containing protein</fullName>
    </recommendedName>
</protein>
<gene>
    <name evidence="2" type="primary">Cnig_chr_II.g7942</name>
    <name evidence="2" type="ORF">B9Z55_007942</name>
</gene>
<dbReference type="Gene3D" id="3.30.710.10">
    <property type="entry name" value="Potassium Channel Kv1.1, Chain A"/>
    <property type="match status" value="1"/>
</dbReference>
<dbReference type="Pfam" id="PF00917">
    <property type="entry name" value="MATH"/>
    <property type="match status" value="1"/>
</dbReference>
<dbReference type="PROSITE" id="PS50097">
    <property type="entry name" value="BTB"/>
    <property type="match status" value="1"/>
</dbReference>
<evidence type="ECO:0000313" key="3">
    <source>
        <dbReference type="Proteomes" id="UP000230233"/>
    </source>
</evidence>
<proteinExistence type="predicted"/>
<dbReference type="Proteomes" id="UP000230233">
    <property type="component" value="Chromosome II"/>
</dbReference>
<dbReference type="EMBL" id="PDUG01000002">
    <property type="protein sequence ID" value="PIC49286.1"/>
    <property type="molecule type" value="Genomic_DNA"/>
</dbReference>
<name>A0A2G5VCK1_9PELO</name>
<evidence type="ECO:0000259" key="1">
    <source>
        <dbReference type="PROSITE" id="PS50097"/>
    </source>
</evidence>
<dbReference type="InterPro" id="IPR011333">
    <property type="entry name" value="SKP1/BTB/POZ_sf"/>
</dbReference>
<reference evidence="3" key="1">
    <citation type="submission" date="2017-10" db="EMBL/GenBank/DDBJ databases">
        <title>Rapid genome shrinkage in a self-fertile nematode reveals novel sperm competition proteins.</title>
        <authorList>
            <person name="Yin D."/>
            <person name="Schwarz E.M."/>
            <person name="Thomas C.G."/>
            <person name="Felde R.L."/>
            <person name="Korf I.F."/>
            <person name="Cutter A.D."/>
            <person name="Schartner C.M."/>
            <person name="Ralston E.J."/>
            <person name="Meyer B.J."/>
            <person name="Haag E.S."/>
        </authorList>
    </citation>
    <scope>NUCLEOTIDE SEQUENCE [LARGE SCALE GENOMIC DNA]</scope>
    <source>
        <strain evidence="3">JU1422</strain>
    </source>
</reference>
<dbReference type="InterPro" id="IPR000210">
    <property type="entry name" value="BTB/POZ_dom"/>
</dbReference>
<accession>A0A2G5VCK1</accession>
<sequence>MSNNKEKEFMISHVYNNLSSLKIFESRYGDTVEHFGAKWKIGVFKDSDGDLRPHIDCEGPQTGNYSINTVYDILVSEVPFRTGWQFEFDPNQKRYENYIPKNDYSKYGIDESVTIEYRVKIIEMTGIEQKPVNIQNDMAKKSSEVEKIQKSMNFDDDVAKESSDIVLLVGDHKFYLSKLYLSFHSTYFKSLFLGKFAESQKSEIELKDIDPDDFQKFLEVLYGERCIEDCTCSQILSLSDYFGAKTMIRRCEEFLINASKKPQKEKFEAAVQYKMDKLTKKCIFEMKTREEIRSMIPEDPNEMDKWIWKELLKKSLTIS</sequence>
<dbReference type="Pfam" id="PF00651">
    <property type="entry name" value="BTB"/>
    <property type="match status" value="1"/>
</dbReference>
<organism evidence="2 3">
    <name type="scientific">Caenorhabditis nigoni</name>
    <dbReference type="NCBI Taxonomy" id="1611254"/>
    <lineage>
        <taxon>Eukaryota</taxon>
        <taxon>Metazoa</taxon>
        <taxon>Ecdysozoa</taxon>
        <taxon>Nematoda</taxon>
        <taxon>Chromadorea</taxon>
        <taxon>Rhabditida</taxon>
        <taxon>Rhabditina</taxon>
        <taxon>Rhabditomorpha</taxon>
        <taxon>Rhabditoidea</taxon>
        <taxon>Rhabditidae</taxon>
        <taxon>Peloderinae</taxon>
        <taxon>Caenorhabditis</taxon>
    </lineage>
</organism>
<feature type="domain" description="BTB" evidence="1">
    <location>
        <begin position="163"/>
        <end position="222"/>
    </location>
</feature>
<dbReference type="SUPFAM" id="SSF54695">
    <property type="entry name" value="POZ domain"/>
    <property type="match status" value="1"/>
</dbReference>
<keyword evidence="3" id="KW-1185">Reference proteome</keyword>
<dbReference type="CDD" id="cd18186">
    <property type="entry name" value="BTB_POZ_ZBTB_KLHL-like"/>
    <property type="match status" value="1"/>
</dbReference>
<dbReference type="PANTHER" id="PTHR22743">
    <property type="entry name" value="MEPRIN/TRAF-LIKE MATH FAMILY-C.ELEGANS"/>
    <property type="match status" value="1"/>
</dbReference>
<dbReference type="AlphaFoldDB" id="A0A2G5VCK1"/>
<dbReference type="STRING" id="1611254.A0A2G5VCK1"/>
<dbReference type="OrthoDB" id="6359816at2759"/>